<protein>
    <submittedName>
        <fullName evidence="1">Uncharacterized protein</fullName>
    </submittedName>
</protein>
<name>A0A0A8YPH8_ARUDO</name>
<reference evidence="1" key="2">
    <citation type="journal article" date="2015" name="Data Brief">
        <title>Shoot transcriptome of the giant reed, Arundo donax.</title>
        <authorList>
            <person name="Barrero R.A."/>
            <person name="Guerrero F.D."/>
            <person name="Moolhuijzen P."/>
            <person name="Goolsby J.A."/>
            <person name="Tidwell J."/>
            <person name="Bellgard S.E."/>
            <person name="Bellgard M.I."/>
        </authorList>
    </citation>
    <scope>NUCLEOTIDE SEQUENCE</scope>
    <source>
        <tissue evidence="1">Shoot tissue taken approximately 20 cm above the soil surface</tissue>
    </source>
</reference>
<sequence>MRLLLSINGRSVDHIKQNSLVITQ</sequence>
<organism evidence="1">
    <name type="scientific">Arundo donax</name>
    <name type="common">Giant reed</name>
    <name type="synonym">Donax arundinaceus</name>
    <dbReference type="NCBI Taxonomy" id="35708"/>
    <lineage>
        <taxon>Eukaryota</taxon>
        <taxon>Viridiplantae</taxon>
        <taxon>Streptophyta</taxon>
        <taxon>Embryophyta</taxon>
        <taxon>Tracheophyta</taxon>
        <taxon>Spermatophyta</taxon>
        <taxon>Magnoliopsida</taxon>
        <taxon>Liliopsida</taxon>
        <taxon>Poales</taxon>
        <taxon>Poaceae</taxon>
        <taxon>PACMAD clade</taxon>
        <taxon>Arundinoideae</taxon>
        <taxon>Arundineae</taxon>
        <taxon>Arundo</taxon>
    </lineage>
</organism>
<accession>A0A0A8YPH8</accession>
<proteinExistence type="predicted"/>
<dbReference type="AlphaFoldDB" id="A0A0A8YPH8"/>
<reference evidence="1" key="1">
    <citation type="submission" date="2014-09" db="EMBL/GenBank/DDBJ databases">
        <authorList>
            <person name="Magalhaes I.L.F."/>
            <person name="Oliveira U."/>
            <person name="Santos F.R."/>
            <person name="Vidigal T.H.D.A."/>
            <person name="Brescovit A.D."/>
            <person name="Santos A.J."/>
        </authorList>
    </citation>
    <scope>NUCLEOTIDE SEQUENCE</scope>
    <source>
        <tissue evidence="1">Shoot tissue taken approximately 20 cm above the soil surface</tissue>
    </source>
</reference>
<dbReference type="EMBL" id="GBRH01270237">
    <property type="protein sequence ID" value="JAD27658.1"/>
    <property type="molecule type" value="Transcribed_RNA"/>
</dbReference>
<evidence type="ECO:0000313" key="1">
    <source>
        <dbReference type="EMBL" id="JAD27658.1"/>
    </source>
</evidence>